<evidence type="ECO:0000256" key="1">
    <source>
        <dbReference type="SAM" id="Coils"/>
    </source>
</evidence>
<dbReference type="AlphaFoldDB" id="A0A914Z0M2"/>
<evidence type="ECO:0000313" key="3">
    <source>
        <dbReference type="WBParaSite" id="PSU_v2.g5432.t1"/>
    </source>
</evidence>
<dbReference type="Proteomes" id="UP000887577">
    <property type="component" value="Unplaced"/>
</dbReference>
<organism evidence="2 3">
    <name type="scientific">Panagrolaimus superbus</name>
    <dbReference type="NCBI Taxonomy" id="310955"/>
    <lineage>
        <taxon>Eukaryota</taxon>
        <taxon>Metazoa</taxon>
        <taxon>Ecdysozoa</taxon>
        <taxon>Nematoda</taxon>
        <taxon>Chromadorea</taxon>
        <taxon>Rhabditida</taxon>
        <taxon>Tylenchina</taxon>
        <taxon>Panagrolaimomorpha</taxon>
        <taxon>Panagrolaimoidea</taxon>
        <taxon>Panagrolaimidae</taxon>
        <taxon>Panagrolaimus</taxon>
    </lineage>
</organism>
<feature type="coiled-coil region" evidence="1">
    <location>
        <begin position="228"/>
        <end position="341"/>
    </location>
</feature>
<keyword evidence="2" id="KW-1185">Reference proteome</keyword>
<proteinExistence type="predicted"/>
<sequence length="476" mass="55175">MADTAINVAGKALSWLSGGSGNGGGGSGGSGENSHGHCNSQLTSGMEHLRQEISITEKVHETNMALTNLASNFSNTTEKFTADFTNVKADVTKRVLQSIRSKYVGSLEKYDDILQREMTKNTQEMQLNLQNGFDTVTRTCKSLIDSETKNIAQNIINVKNAFTETLATKTQELNEQICSVQKGIFDGIDKLREDSEAQIEELGKRFFDRLNEEFQKHRDSDEMNKTEIKRLENLHNEMEKKFERFLKETNEKLEKQNKENHEIKEMFKDAVTVAEKQNNEIKLLNKKLSEKDRQNEAIEEKLRKNVEEMKEMCHEIANTEAKQIREELQFLKKQNDNGLEKVEEKVNVAGKEFAKTAKKLREFLNQDLPEFKQRIYQIENKIREESHLKELTQNCFKNEIFEFQKKFDTLNEKYVTLLEENTKQNNKLHELSLQQLKAPNNLPQNHFYHSYYDNEEDDHTVIDGTDNGKKEELITM</sequence>
<evidence type="ECO:0000313" key="2">
    <source>
        <dbReference type="Proteomes" id="UP000887577"/>
    </source>
</evidence>
<accession>A0A914Z0M2</accession>
<dbReference type="WBParaSite" id="PSU_v2.g5432.t1">
    <property type="protein sequence ID" value="PSU_v2.g5432.t1"/>
    <property type="gene ID" value="PSU_v2.g5432"/>
</dbReference>
<protein>
    <submittedName>
        <fullName evidence="3">Uncharacterized protein</fullName>
    </submittedName>
</protein>
<name>A0A914Z0M2_9BILA</name>
<keyword evidence="1" id="KW-0175">Coiled coil</keyword>
<reference evidence="3" key="1">
    <citation type="submission" date="2022-11" db="UniProtKB">
        <authorList>
            <consortium name="WormBaseParasite"/>
        </authorList>
    </citation>
    <scope>IDENTIFICATION</scope>
</reference>